<organism evidence="4 5">
    <name type="scientific">Cryptosporangium japonicum</name>
    <dbReference type="NCBI Taxonomy" id="80872"/>
    <lineage>
        <taxon>Bacteria</taxon>
        <taxon>Bacillati</taxon>
        <taxon>Actinomycetota</taxon>
        <taxon>Actinomycetes</taxon>
        <taxon>Cryptosporangiales</taxon>
        <taxon>Cryptosporangiaceae</taxon>
        <taxon>Cryptosporangium</taxon>
    </lineage>
</organism>
<dbReference type="EMBL" id="BAAAGX010000007">
    <property type="protein sequence ID" value="GAA0235249.1"/>
    <property type="molecule type" value="Genomic_DNA"/>
</dbReference>
<dbReference type="InterPro" id="IPR041583">
    <property type="entry name" value="TetR_C_31"/>
</dbReference>
<feature type="domain" description="HTH tetR-type" evidence="3">
    <location>
        <begin position="10"/>
        <end position="70"/>
    </location>
</feature>
<evidence type="ECO:0000256" key="2">
    <source>
        <dbReference type="PROSITE-ProRule" id="PRU00335"/>
    </source>
</evidence>
<evidence type="ECO:0000256" key="1">
    <source>
        <dbReference type="ARBA" id="ARBA00023125"/>
    </source>
</evidence>
<dbReference type="PANTHER" id="PTHR30055">
    <property type="entry name" value="HTH-TYPE TRANSCRIPTIONAL REGULATOR RUTR"/>
    <property type="match status" value="1"/>
</dbReference>
<proteinExistence type="predicted"/>
<evidence type="ECO:0000313" key="5">
    <source>
        <dbReference type="Proteomes" id="UP001500967"/>
    </source>
</evidence>
<sequence>MVTKRYSRGELRRARLLDAAVAVIAEHGLEGVTHRAVAAAAGVPLATTSYFFSSLDELVGAAVTRVADAILESADVLAEGAPVEHTIDLLVEVVTAPTVLVQFEAYLGRSRRPELVEPVTRIVEAYESAATTVLRSLGVLEPARAARHLIALLDGFALQRIAHPRPDDREVLRDAVRLFARAYLPSQ</sequence>
<reference evidence="4 5" key="1">
    <citation type="journal article" date="2019" name="Int. J. Syst. Evol. Microbiol.">
        <title>The Global Catalogue of Microorganisms (GCM) 10K type strain sequencing project: providing services to taxonomists for standard genome sequencing and annotation.</title>
        <authorList>
            <consortium name="The Broad Institute Genomics Platform"/>
            <consortium name="The Broad Institute Genome Sequencing Center for Infectious Disease"/>
            <person name="Wu L."/>
            <person name="Ma J."/>
        </authorList>
    </citation>
    <scope>NUCLEOTIDE SEQUENCE [LARGE SCALE GENOMIC DNA]</scope>
    <source>
        <strain evidence="4 5">JCM 10425</strain>
    </source>
</reference>
<accession>A0ABN0U0Z8</accession>
<keyword evidence="5" id="KW-1185">Reference proteome</keyword>
<evidence type="ECO:0000259" key="3">
    <source>
        <dbReference type="PROSITE" id="PS50977"/>
    </source>
</evidence>
<dbReference type="InterPro" id="IPR036271">
    <property type="entry name" value="Tet_transcr_reg_TetR-rel_C_sf"/>
</dbReference>
<feature type="DNA-binding region" description="H-T-H motif" evidence="2">
    <location>
        <begin position="33"/>
        <end position="52"/>
    </location>
</feature>
<protein>
    <submittedName>
        <fullName evidence="4">TetR family transcriptional regulator</fullName>
    </submittedName>
</protein>
<keyword evidence="1 2" id="KW-0238">DNA-binding</keyword>
<dbReference type="InterPro" id="IPR050109">
    <property type="entry name" value="HTH-type_TetR-like_transc_reg"/>
</dbReference>
<dbReference type="InterPro" id="IPR009057">
    <property type="entry name" value="Homeodomain-like_sf"/>
</dbReference>
<name>A0ABN0U0Z8_9ACTN</name>
<comment type="caution">
    <text evidence="4">The sequence shown here is derived from an EMBL/GenBank/DDBJ whole genome shotgun (WGS) entry which is preliminary data.</text>
</comment>
<evidence type="ECO:0000313" key="4">
    <source>
        <dbReference type="EMBL" id="GAA0235249.1"/>
    </source>
</evidence>
<dbReference type="Proteomes" id="UP001500967">
    <property type="component" value="Unassembled WGS sequence"/>
</dbReference>
<dbReference type="InterPro" id="IPR001647">
    <property type="entry name" value="HTH_TetR"/>
</dbReference>
<dbReference type="SUPFAM" id="SSF48498">
    <property type="entry name" value="Tetracyclin repressor-like, C-terminal domain"/>
    <property type="match status" value="1"/>
</dbReference>
<dbReference type="PROSITE" id="PS50977">
    <property type="entry name" value="HTH_TETR_2"/>
    <property type="match status" value="1"/>
</dbReference>
<dbReference type="Pfam" id="PF00440">
    <property type="entry name" value="TetR_N"/>
    <property type="match status" value="1"/>
</dbReference>
<dbReference type="Gene3D" id="1.10.357.10">
    <property type="entry name" value="Tetracycline Repressor, domain 2"/>
    <property type="match status" value="1"/>
</dbReference>
<dbReference type="RefSeq" id="WP_344648527.1">
    <property type="nucleotide sequence ID" value="NZ_BAAAGX010000007.1"/>
</dbReference>
<dbReference type="SUPFAM" id="SSF46689">
    <property type="entry name" value="Homeodomain-like"/>
    <property type="match status" value="1"/>
</dbReference>
<dbReference type="PANTHER" id="PTHR30055:SF231">
    <property type="entry name" value="TRANSCRIPTIONAL REGULATORY PROTEIN (PROBABLY DEOR-FAMILY)-RELATED"/>
    <property type="match status" value="1"/>
</dbReference>
<gene>
    <name evidence="4" type="ORF">GCM10009539_20710</name>
</gene>
<dbReference type="Pfam" id="PF17940">
    <property type="entry name" value="TetR_C_31"/>
    <property type="match status" value="1"/>
</dbReference>